<dbReference type="AlphaFoldDB" id="A0A480AQB9"/>
<dbReference type="Proteomes" id="UP000301751">
    <property type="component" value="Unassembled WGS sequence"/>
</dbReference>
<dbReference type="Gene3D" id="3.90.76.10">
    <property type="entry name" value="Dipeptide-binding Protein, Domain 1"/>
    <property type="match status" value="1"/>
</dbReference>
<accession>A0A480AQB9</accession>
<feature type="chain" id="PRO_5019859912" evidence="4">
    <location>
        <begin position="21"/>
        <end position="568"/>
    </location>
</feature>
<dbReference type="RefSeq" id="WP_228027050.1">
    <property type="nucleotide sequence ID" value="NZ_BJCL01000004.1"/>
</dbReference>
<dbReference type="Gene3D" id="3.40.190.10">
    <property type="entry name" value="Periplasmic binding protein-like II"/>
    <property type="match status" value="1"/>
</dbReference>
<keyword evidence="2" id="KW-0813">Transport</keyword>
<evidence type="ECO:0000256" key="2">
    <source>
        <dbReference type="ARBA" id="ARBA00022448"/>
    </source>
</evidence>
<evidence type="ECO:0000313" key="6">
    <source>
        <dbReference type="EMBL" id="GCL63000.1"/>
    </source>
</evidence>
<dbReference type="EMBL" id="BJCL01000004">
    <property type="protein sequence ID" value="GCL63000.1"/>
    <property type="molecule type" value="Genomic_DNA"/>
</dbReference>
<organism evidence="6 7">
    <name type="scientific">Pseudaquabacterium pictum</name>
    <dbReference type="NCBI Taxonomy" id="2315236"/>
    <lineage>
        <taxon>Bacteria</taxon>
        <taxon>Pseudomonadati</taxon>
        <taxon>Pseudomonadota</taxon>
        <taxon>Betaproteobacteria</taxon>
        <taxon>Burkholderiales</taxon>
        <taxon>Sphaerotilaceae</taxon>
        <taxon>Pseudaquabacterium</taxon>
    </lineage>
</organism>
<evidence type="ECO:0000256" key="1">
    <source>
        <dbReference type="ARBA" id="ARBA00005695"/>
    </source>
</evidence>
<dbReference type="CDD" id="cd00995">
    <property type="entry name" value="PBP2_NikA_DppA_OppA_like"/>
    <property type="match status" value="1"/>
</dbReference>
<evidence type="ECO:0000313" key="7">
    <source>
        <dbReference type="Proteomes" id="UP000301751"/>
    </source>
</evidence>
<proteinExistence type="inferred from homology"/>
<sequence>MKMLAIAAATLLALSGAAQAQPKPATAPAAAEKPQYGGALSVANVYYTISPLTFDSADMAWKFNQDTGLVYEQLFVADLSKARRNGGKYPFVSDSFLPPDSLKGELAEKWELKQNPWRLEVQLRKGIQWPAKPGIMAARELVADDVVYSFDRVNKSPKKIPTYWDHVSRIEVTGKHSFTMHFSSYNAEWDYRWGWGYYSAIVPKEVMEAGAKDWKNVSGTGPYALTNYVQGNQMTFTKNPAYWDSETIGGAPYKLPFADTITYRYIKDESTALTALRTGKIDIMEAVRWSAVDELKKSAPKLQWNKIISNNGSYITLRMDQKPFDDVRVRRALNMAINKPEIIKAYYGGNAEMLGFPMHSSWGGYYEPLAEMPESVRELYTFNPTKAKQLLAEAGYPNGFSFKTQTSSASLDNDLLALIAAYLAKVGVKMEIQVMEYSAYLSAMTTKTNAAGYFLQAGLNNPTTSLRKTFVTKQTWNPSQHSDPEFDKKMAEVYAEPDERVRQIKVKLMTREILDKAPHIFLPVPHVYTAWWPWVKNYGGELRAGADRPGPIHARVWIDQEMKKKMGF</sequence>
<keyword evidence="3 4" id="KW-0732">Signal</keyword>
<feature type="domain" description="Solute-binding protein family 5" evidence="5">
    <location>
        <begin position="102"/>
        <end position="460"/>
    </location>
</feature>
<reference evidence="7" key="1">
    <citation type="submission" date="2019-03" db="EMBL/GenBank/DDBJ databases">
        <title>Aquabacterium pictum sp.nov., the first bacteriochlorophyll a-containing freshwater bacterium in the genus Aquabacterium of the class Betaproteobacteria.</title>
        <authorList>
            <person name="Hirose S."/>
            <person name="Tank M."/>
            <person name="Hara E."/>
            <person name="Tamaki H."/>
            <person name="Takaichi S."/>
            <person name="Haruta S."/>
            <person name="Hanada S."/>
        </authorList>
    </citation>
    <scope>NUCLEOTIDE SEQUENCE [LARGE SCALE GENOMIC DNA]</scope>
    <source>
        <strain evidence="7">W35</strain>
    </source>
</reference>
<dbReference type="PANTHER" id="PTHR30290:SF9">
    <property type="entry name" value="OLIGOPEPTIDE-BINDING PROTEIN APPA"/>
    <property type="match status" value="1"/>
</dbReference>
<evidence type="ECO:0000259" key="5">
    <source>
        <dbReference type="Pfam" id="PF00496"/>
    </source>
</evidence>
<protein>
    <submittedName>
        <fullName evidence="6">Peptide ABC transporter substrate-binding protein</fullName>
    </submittedName>
</protein>
<dbReference type="InterPro" id="IPR000914">
    <property type="entry name" value="SBP_5_dom"/>
</dbReference>
<dbReference type="GO" id="GO:0043190">
    <property type="term" value="C:ATP-binding cassette (ABC) transporter complex"/>
    <property type="evidence" value="ECO:0007669"/>
    <property type="project" value="InterPro"/>
</dbReference>
<dbReference type="GO" id="GO:0015833">
    <property type="term" value="P:peptide transport"/>
    <property type="evidence" value="ECO:0007669"/>
    <property type="project" value="TreeGrafter"/>
</dbReference>
<dbReference type="PANTHER" id="PTHR30290">
    <property type="entry name" value="PERIPLASMIC BINDING COMPONENT OF ABC TRANSPORTER"/>
    <property type="match status" value="1"/>
</dbReference>
<name>A0A480AQB9_9BURK</name>
<dbReference type="GO" id="GO:0030288">
    <property type="term" value="C:outer membrane-bounded periplasmic space"/>
    <property type="evidence" value="ECO:0007669"/>
    <property type="project" value="UniProtKB-ARBA"/>
</dbReference>
<dbReference type="Pfam" id="PF00496">
    <property type="entry name" value="SBP_bac_5"/>
    <property type="match status" value="1"/>
</dbReference>
<comment type="similarity">
    <text evidence="1">Belongs to the bacterial solute-binding protein 5 family.</text>
</comment>
<dbReference type="GO" id="GO:1904680">
    <property type="term" value="F:peptide transmembrane transporter activity"/>
    <property type="evidence" value="ECO:0007669"/>
    <property type="project" value="TreeGrafter"/>
</dbReference>
<comment type="caution">
    <text evidence="6">The sequence shown here is derived from an EMBL/GenBank/DDBJ whole genome shotgun (WGS) entry which is preliminary data.</text>
</comment>
<feature type="signal peptide" evidence="4">
    <location>
        <begin position="1"/>
        <end position="20"/>
    </location>
</feature>
<gene>
    <name evidence="6" type="ORF">AQPW35_20810</name>
</gene>
<evidence type="ECO:0000256" key="3">
    <source>
        <dbReference type="ARBA" id="ARBA00022729"/>
    </source>
</evidence>
<dbReference type="InterPro" id="IPR039424">
    <property type="entry name" value="SBP_5"/>
</dbReference>
<dbReference type="Gene3D" id="3.10.105.10">
    <property type="entry name" value="Dipeptide-binding Protein, Domain 3"/>
    <property type="match status" value="1"/>
</dbReference>
<keyword evidence="7" id="KW-1185">Reference proteome</keyword>
<dbReference type="SUPFAM" id="SSF53850">
    <property type="entry name" value="Periplasmic binding protein-like II"/>
    <property type="match status" value="1"/>
</dbReference>
<evidence type="ECO:0000256" key="4">
    <source>
        <dbReference type="SAM" id="SignalP"/>
    </source>
</evidence>